<proteinExistence type="predicted"/>
<comment type="caution">
    <text evidence="1">The sequence shown here is derived from an EMBL/GenBank/DDBJ whole genome shotgun (WGS) entry which is preliminary data.</text>
</comment>
<name>A0ACC0TXP5_9AGAM</name>
<gene>
    <name evidence="1" type="ORF">F5148DRAFT_1239649</name>
</gene>
<organism evidence="1 2">
    <name type="scientific">Russula earlei</name>
    <dbReference type="NCBI Taxonomy" id="71964"/>
    <lineage>
        <taxon>Eukaryota</taxon>
        <taxon>Fungi</taxon>
        <taxon>Dikarya</taxon>
        <taxon>Basidiomycota</taxon>
        <taxon>Agaricomycotina</taxon>
        <taxon>Agaricomycetes</taxon>
        <taxon>Russulales</taxon>
        <taxon>Russulaceae</taxon>
        <taxon>Russula</taxon>
    </lineage>
</organism>
<evidence type="ECO:0000313" key="2">
    <source>
        <dbReference type="Proteomes" id="UP001207468"/>
    </source>
</evidence>
<keyword evidence="2" id="KW-1185">Reference proteome</keyword>
<evidence type="ECO:0000313" key="1">
    <source>
        <dbReference type="EMBL" id="KAI9451392.1"/>
    </source>
</evidence>
<dbReference type="Proteomes" id="UP001207468">
    <property type="component" value="Unassembled WGS sequence"/>
</dbReference>
<accession>A0ACC0TXP5</accession>
<sequence length="662" mass="74753">MSISHITDTLILTSSPSQWKPSPEWSLSSSVDPSKDVLRSLFLTLSPPFSPARVRETLKHLQELENDNNLRKGYDSRGVFDEEQALKDAVLGRLVAGVYAEALDTLLAEAISAEVEAQWWADLERSRLTVAYYLFQTFPLRIFNLFKDPISFSTFKPSSIRDLLRSDTRRLDSITARIFPHLRTHPSLVPPPLTPLGNYSFSTSLRSSPTTPSNIISAFQSLWHTFSLTTQYLLHHVTLPLQLTHQEIHTKRLELERIRDERAETLGELTSRHENLSHALQKDLDGRAEFLQVMNQVLVGQHVPLSTSLLDTLVATSSKVLPMHMSLHQEKIRTYSLLRPNRLVRLWPRLVVLPPLTLYAMQRVSASQDALLSLAEDAWETLKGFWRGWLVEPLADIAKTVRAGGEGSIIVQKGSIEADLQSLERMALSLARDKLSYSQTQLDDLSNKLRIGDLTPILQIYEEDIKSPVRSAVAGTLLRSAFIQVQKAKVDVDQALAGIDKLLRSQELTFAFVGVAPALSLVFVVGGYLGRLYSSSHGRMGGVRRRTATWQAMRRIERLLIAQPHTAEDEHRHAYQAGRRDANGAIPPLTAGLLLLSVSSLRQYAETWLPPRSRLREGFLEDVGYLEDPRLGREEKMRIVERMWRSWGHVLGWQRLTAEVSS</sequence>
<reference evidence="1" key="1">
    <citation type="submission" date="2021-03" db="EMBL/GenBank/DDBJ databases">
        <title>Evolutionary priming and transition to the ectomycorrhizal habit in an iconic lineage of mushroom-forming fungi: is preadaptation a requirement?</title>
        <authorList>
            <consortium name="DOE Joint Genome Institute"/>
            <person name="Looney B.P."/>
            <person name="Miyauchi S."/>
            <person name="Morin E."/>
            <person name="Drula E."/>
            <person name="Courty P.E."/>
            <person name="Chicoki N."/>
            <person name="Fauchery L."/>
            <person name="Kohler A."/>
            <person name="Kuo A."/>
            <person name="LaButti K."/>
            <person name="Pangilinan J."/>
            <person name="Lipzen A."/>
            <person name="Riley R."/>
            <person name="Andreopoulos W."/>
            <person name="He G."/>
            <person name="Johnson J."/>
            <person name="Barry K.W."/>
            <person name="Grigoriev I.V."/>
            <person name="Nagy L."/>
            <person name="Hibbett D."/>
            <person name="Henrissat B."/>
            <person name="Matheny P.B."/>
            <person name="Labbe J."/>
            <person name="Martin A.F."/>
        </authorList>
    </citation>
    <scope>NUCLEOTIDE SEQUENCE</scope>
    <source>
        <strain evidence="1">BPL698</strain>
    </source>
</reference>
<dbReference type="EMBL" id="JAGFNK010000378">
    <property type="protein sequence ID" value="KAI9451392.1"/>
    <property type="molecule type" value="Genomic_DNA"/>
</dbReference>
<protein>
    <submittedName>
        <fullName evidence="1">NCA2-domain-containing protein</fullName>
    </submittedName>
</protein>